<dbReference type="Proteomes" id="UP000217790">
    <property type="component" value="Unassembled WGS sequence"/>
</dbReference>
<accession>A0A2H3EE86</accession>
<name>A0A2H3EE86_ARMGA</name>
<sequence length="119" mass="13902">MILSDITSDDIWARFERYSYHPRRKVVHCRFTTIFLRLTEGQQSLFTNLRELNIDTNFATDTSILLFLAIPLLISFPMDAEVVRLPPLRLEPSFIHHILRSGQKKLPNTTPLHQLLRSS</sequence>
<protein>
    <submittedName>
        <fullName evidence="1">Uncharacterized protein</fullName>
    </submittedName>
</protein>
<dbReference type="OrthoDB" id="2631350at2759"/>
<proteinExistence type="predicted"/>
<keyword evidence="2" id="KW-1185">Reference proteome</keyword>
<dbReference type="EMBL" id="KZ293646">
    <property type="protein sequence ID" value="PBL01359.1"/>
    <property type="molecule type" value="Genomic_DNA"/>
</dbReference>
<gene>
    <name evidence="1" type="ORF">ARMGADRAFT_422769</name>
</gene>
<reference evidence="2" key="1">
    <citation type="journal article" date="2017" name="Nat. Ecol. Evol.">
        <title>Genome expansion and lineage-specific genetic innovations in the forest pathogenic fungi Armillaria.</title>
        <authorList>
            <person name="Sipos G."/>
            <person name="Prasanna A.N."/>
            <person name="Walter M.C."/>
            <person name="O'Connor E."/>
            <person name="Balint B."/>
            <person name="Krizsan K."/>
            <person name="Kiss B."/>
            <person name="Hess J."/>
            <person name="Varga T."/>
            <person name="Slot J."/>
            <person name="Riley R."/>
            <person name="Boka B."/>
            <person name="Rigling D."/>
            <person name="Barry K."/>
            <person name="Lee J."/>
            <person name="Mihaltcheva S."/>
            <person name="LaButti K."/>
            <person name="Lipzen A."/>
            <person name="Waldron R."/>
            <person name="Moloney N.M."/>
            <person name="Sperisen C."/>
            <person name="Kredics L."/>
            <person name="Vagvoelgyi C."/>
            <person name="Patrignani A."/>
            <person name="Fitzpatrick D."/>
            <person name="Nagy I."/>
            <person name="Doyle S."/>
            <person name="Anderson J.B."/>
            <person name="Grigoriev I.V."/>
            <person name="Gueldener U."/>
            <person name="Muensterkoetter M."/>
            <person name="Nagy L.G."/>
        </authorList>
    </citation>
    <scope>NUCLEOTIDE SEQUENCE [LARGE SCALE GENOMIC DNA]</scope>
    <source>
        <strain evidence="2">Ar21-2</strain>
    </source>
</reference>
<dbReference type="AlphaFoldDB" id="A0A2H3EE86"/>
<evidence type="ECO:0000313" key="2">
    <source>
        <dbReference type="Proteomes" id="UP000217790"/>
    </source>
</evidence>
<organism evidence="1 2">
    <name type="scientific">Armillaria gallica</name>
    <name type="common">Bulbous honey fungus</name>
    <name type="synonym">Armillaria bulbosa</name>
    <dbReference type="NCBI Taxonomy" id="47427"/>
    <lineage>
        <taxon>Eukaryota</taxon>
        <taxon>Fungi</taxon>
        <taxon>Dikarya</taxon>
        <taxon>Basidiomycota</taxon>
        <taxon>Agaricomycotina</taxon>
        <taxon>Agaricomycetes</taxon>
        <taxon>Agaricomycetidae</taxon>
        <taxon>Agaricales</taxon>
        <taxon>Marasmiineae</taxon>
        <taxon>Physalacriaceae</taxon>
        <taxon>Armillaria</taxon>
    </lineage>
</organism>
<evidence type="ECO:0000313" key="1">
    <source>
        <dbReference type="EMBL" id="PBL01359.1"/>
    </source>
</evidence>
<dbReference type="InParanoid" id="A0A2H3EE86"/>